<dbReference type="RefSeq" id="WP_231335489.1">
    <property type="nucleotide sequence ID" value="NZ_CP059572.1"/>
</dbReference>
<keyword evidence="2" id="KW-1185">Reference proteome</keyword>
<reference evidence="1" key="1">
    <citation type="submission" date="2020-07" db="EMBL/GenBank/DDBJ databases">
        <authorList>
            <person name="Tarantini F.S."/>
            <person name="Hong K.W."/>
            <person name="Chan K.G."/>
        </authorList>
    </citation>
    <scope>NUCLEOTIDE SEQUENCE</scope>
    <source>
        <strain evidence="1">32-07</strain>
    </source>
</reference>
<sequence>MLMSDIVARPARLAQIAAAAFEEVMASQNRPKAMIRRITDAAREEAEATLDETPAAPADEAFDVAFNEVSLCVRRLLDDTGHHPKTVSEIRDAAHKLAHQVNANGAAESSAFVAAARELLQADG</sequence>
<name>A0ABX8QWB0_9ACTN</name>
<evidence type="ECO:0000313" key="2">
    <source>
        <dbReference type="Proteomes" id="UP001049518"/>
    </source>
</evidence>
<evidence type="ECO:0000313" key="1">
    <source>
        <dbReference type="EMBL" id="QXJ22269.1"/>
    </source>
</evidence>
<dbReference type="Proteomes" id="UP001049518">
    <property type="component" value="Chromosome"/>
</dbReference>
<gene>
    <name evidence="1" type="ORF">AGRA3207_003246</name>
</gene>
<accession>A0ABX8QWB0</accession>
<protein>
    <submittedName>
        <fullName evidence="1">Uncharacterized protein</fullName>
    </submittedName>
</protein>
<dbReference type="EMBL" id="CP059572">
    <property type="protein sequence ID" value="QXJ22269.1"/>
    <property type="molecule type" value="Genomic_DNA"/>
</dbReference>
<organism evidence="1 2">
    <name type="scientific">Actinomadura graeca</name>
    <dbReference type="NCBI Taxonomy" id="2750812"/>
    <lineage>
        <taxon>Bacteria</taxon>
        <taxon>Bacillati</taxon>
        <taxon>Actinomycetota</taxon>
        <taxon>Actinomycetes</taxon>
        <taxon>Streptosporangiales</taxon>
        <taxon>Thermomonosporaceae</taxon>
        <taxon>Actinomadura</taxon>
    </lineage>
</organism>
<proteinExistence type="predicted"/>